<evidence type="ECO:0000256" key="2">
    <source>
        <dbReference type="SAM" id="Phobius"/>
    </source>
</evidence>
<keyword evidence="2" id="KW-1133">Transmembrane helix</keyword>
<feature type="compositionally biased region" description="Low complexity" evidence="1">
    <location>
        <begin position="55"/>
        <end position="70"/>
    </location>
</feature>
<evidence type="ECO:0000256" key="1">
    <source>
        <dbReference type="SAM" id="MobiDB-lite"/>
    </source>
</evidence>
<dbReference type="SUPFAM" id="SSF81995">
    <property type="entry name" value="beta-sandwich domain of Sec23/24"/>
    <property type="match status" value="1"/>
</dbReference>
<evidence type="ECO:0000313" key="4">
    <source>
        <dbReference type="Proteomes" id="UP001631957"/>
    </source>
</evidence>
<protein>
    <submittedName>
        <fullName evidence="3">Uncharacterized protein</fullName>
    </submittedName>
</protein>
<dbReference type="RefSeq" id="WP_409121498.1">
    <property type="nucleotide sequence ID" value="NZ_JBJVNI010000007.1"/>
</dbReference>
<keyword evidence="2" id="KW-0812">Transmembrane</keyword>
<feature type="compositionally biased region" description="Pro residues" evidence="1">
    <location>
        <begin position="1"/>
        <end position="16"/>
    </location>
</feature>
<organism evidence="3 4">
    <name type="scientific">Streptomyces niveiscabiei</name>
    <dbReference type="NCBI Taxonomy" id="164115"/>
    <lineage>
        <taxon>Bacteria</taxon>
        <taxon>Bacillati</taxon>
        <taxon>Actinomycetota</taxon>
        <taxon>Actinomycetes</taxon>
        <taxon>Kitasatosporales</taxon>
        <taxon>Streptomycetaceae</taxon>
        <taxon>Streptomyces</taxon>
    </lineage>
</organism>
<dbReference type="EMBL" id="JBJVNI010000007">
    <property type="protein sequence ID" value="MFM9610076.1"/>
    <property type="molecule type" value="Genomic_DNA"/>
</dbReference>
<keyword evidence="4" id="KW-1185">Reference proteome</keyword>
<feature type="compositionally biased region" description="Low complexity" evidence="1">
    <location>
        <begin position="17"/>
        <end position="47"/>
    </location>
</feature>
<dbReference type="Proteomes" id="UP001631957">
    <property type="component" value="Unassembled WGS sequence"/>
</dbReference>
<reference evidence="3 4" key="1">
    <citation type="submission" date="2024-12" db="EMBL/GenBank/DDBJ databases">
        <title>Forecasting of Potato common scab and diversities of Pathogenic streptomyces spp. in china.</title>
        <authorList>
            <person name="Handique U."/>
            <person name="Wu J."/>
        </authorList>
    </citation>
    <scope>NUCLEOTIDE SEQUENCE [LARGE SCALE GENOMIC DNA]</scope>
    <source>
        <strain evidence="3 4">ZRIMU1530</strain>
    </source>
</reference>
<proteinExistence type="predicted"/>
<feature type="region of interest" description="Disordered" evidence="1">
    <location>
        <begin position="1"/>
        <end position="82"/>
    </location>
</feature>
<name>A0ABW9HQG2_9ACTN</name>
<comment type="caution">
    <text evidence="3">The sequence shown here is derived from an EMBL/GenBank/DDBJ whole genome shotgun (WGS) entry which is preliminary data.</text>
</comment>
<sequence>MSTPPPPQGPYGPQQPNPYGQQPPAAPGPYGQPAYGTPYGQPQQTPYPGTPYPGTPYGQQPGMPPYGQQPWGAPGSMPPPPRRRRTGIVLGIIGSVLVLLAVAVVSLIVVGGSDKGFPEAKYQLTLPKTLLDGKYRFAQDMSGTLGQQIERESGAWNARDVKAKVGQYDVGGDQTKGSLVISGMYGRFKDTAASRAAMMKGVGEADNATIVVRPKDFDLPGADTTITCEIVAQEQLGTKLMYPVCAWVDGNTGATVAEVSPQTLTQKAEDIDMKAAANTTLKVREETRQPL</sequence>
<gene>
    <name evidence="3" type="ORF">ACKI18_15350</name>
</gene>
<evidence type="ECO:0000313" key="3">
    <source>
        <dbReference type="EMBL" id="MFM9610076.1"/>
    </source>
</evidence>
<keyword evidence="2" id="KW-0472">Membrane</keyword>
<feature type="transmembrane region" description="Helical" evidence="2">
    <location>
        <begin position="87"/>
        <end position="110"/>
    </location>
</feature>
<accession>A0ABW9HQG2</accession>